<comment type="subcellular location">
    <subcellularLocation>
        <location evidence="2">Secreted</location>
        <location evidence="2">Cell wall</location>
    </subcellularLocation>
</comment>
<dbReference type="VEuPathDB" id="FungiDB:C8Q69DRAFT_263703"/>
<evidence type="ECO:0000313" key="4">
    <source>
        <dbReference type="Proteomes" id="UP000283841"/>
    </source>
</evidence>
<protein>
    <recommendedName>
        <fullName evidence="2">Hydrophobin</fullName>
    </recommendedName>
</protein>
<feature type="chain" id="PRO_5018817995" description="Hydrophobin" evidence="2">
    <location>
        <begin position="20"/>
        <end position="273"/>
    </location>
</feature>
<keyword evidence="2" id="KW-0134">Cell wall</keyword>
<dbReference type="Pfam" id="PF01185">
    <property type="entry name" value="Hydrophobin"/>
    <property type="match status" value="1"/>
</dbReference>
<feature type="signal peptide" evidence="2">
    <location>
        <begin position="1"/>
        <end position="19"/>
    </location>
</feature>
<dbReference type="RefSeq" id="XP_028485346.1">
    <property type="nucleotide sequence ID" value="XM_028626723.1"/>
</dbReference>
<dbReference type="STRING" id="264951.A0A443HVB4"/>
<dbReference type="Proteomes" id="UP000283841">
    <property type="component" value="Unassembled WGS sequence"/>
</dbReference>
<comment type="similarity">
    <text evidence="2">Belongs to the fungal hydrophobin family.</text>
</comment>
<gene>
    <name evidence="3" type="ORF">C8Q69DRAFT_263703</name>
</gene>
<dbReference type="GeneID" id="39596000"/>
<comment type="caution">
    <text evidence="3">The sequence shown here is derived from an EMBL/GenBank/DDBJ whole genome shotgun (WGS) entry which is preliminary data.</text>
</comment>
<dbReference type="GO" id="GO:0005199">
    <property type="term" value="F:structural constituent of cell wall"/>
    <property type="evidence" value="ECO:0007669"/>
    <property type="project" value="InterPro"/>
</dbReference>
<dbReference type="SMART" id="SM00075">
    <property type="entry name" value="HYDRO"/>
    <property type="match status" value="1"/>
</dbReference>
<dbReference type="InterPro" id="IPR001338">
    <property type="entry name" value="Class_I_Hydrophobin"/>
</dbReference>
<dbReference type="GO" id="GO:0009277">
    <property type="term" value="C:fungal-type cell wall"/>
    <property type="evidence" value="ECO:0007669"/>
    <property type="project" value="InterPro"/>
</dbReference>
<sequence length="273" mass="27914">MRFGSILAIPLLGSVPVFGAAVNDVAKRGHHNACVAPGGGVVKVVKVIIVDPVYISTYCESNTVLTIYNDITYSVTNAPTTVIVNTYATSTTTITTTETETETETVIAAPTISPSTSVSQVVNSWTKTAAGTTYPASSSTPAYTPVPSANPDPIRYPVNSTITVQQGQTVCGENTVLSCCNKATYSGDTTNIDSGILGGLLSGLIGGGSGSEGLGLFDQCSKLPLDLNIIGVGVQDSLDSQCKQNVACCQNSPSEATGLIALGLPCIALGSLL</sequence>
<dbReference type="EMBL" id="RCNU01000005">
    <property type="protein sequence ID" value="RWQ95701.1"/>
    <property type="molecule type" value="Genomic_DNA"/>
</dbReference>
<evidence type="ECO:0000256" key="2">
    <source>
        <dbReference type="RuleBase" id="RU365009"/>
    </source>
</evidence>
<keyword evidence="1 2" id="KW-1015">Disulfide bond</keyword>
<keyword evidence="4" id="KW-1185">Reference proteome</keyword>
<keyword evidence="2" id="KW-0964">Secreted</keyword>
<dbReference type="AlphaFoldDB" id="A0A443HVB4"/>
<keyword evidence="2" id="KW-0732">Signal</keyword>
<evidence type="ECO:0000313" key="3">
    <source>
        <dbReference type="EMBL" id="RWQ95701.1"/>
    </source>
</evidence>
<proteinExistence type="inferred from homology"/>
<name>A0A443HVB4_BYSSP</name>
<evidence type="ECO:0000256" key="1">
    <source>
        <dbReference type="ARBA" id="ARBA00023157"/>
    </source>
</evidence>
<reference evidence="3 4" key="1">
    <citation type="journal article" date="2018" name="Front. Microbiol.">
        <title>Genomic and genetic insights into a cosmopolitan fungus, Paecilomyces variotii (Eurotiales).</title>
        <authorList>
            <person name="Urquhart A.S."/>
            <person name="Mondo S.J."/>
            <person name="Makela M.R."/>
            <person name="Hane J.K."/>
            <person name="Wiebenga A."/>
            <person name="He G."/>
            <person name="Mihaltcheva S."/>
            <person name="Pangilinan J."/>
            <person name="Lipzen A."/>
            <person name="Barry K."/>
            <person name="de Vries R.P."/>
            <person name="Grigoriev I.V."/>
            <person name="Idnurm A."/>
        </authorList>
    </citation>
    <scope>NUCLEOTIDE SEQUENCE [LARGE SCALE GENOMIC DNA]</scope>
    <source>
        <strain evidence="3 4">CBS 101075</strain>
    </source>
</reference>
<dbReference type="OrthoDB" id="4225815at2759"/>
<accession>A0A443HVB4</accession>
<organism evidence="3 4">
    <name type="scientific">Byssochlamys spectabilis</name>
    <name type="common">Paecilomyces variotii</name>
    <dbReference type="NCBI Taxonomy" id="264951"/>
    <lineage>
        <taxon>Eukaryota</taxon>
        <taxon>Fungi</taxon>
        <taxon>Dikarya</taxon>
        <taxon>Ascomycota</taxon>
        <taxon>Pezizomycotina</taxon>
        <taxon>Eurotiomycetes</taxon>
        <taxon>Eurotiomycetidae</taxon>
        <taxon>Eurotiales</taxon>
        <taxon>Thermoascaceae</taxon>
        <taxon>Paecilomyces</taxon>
    </lineage>
</organism>